<sequence length="301" mass="34617">MEKIKKHQRGASNRNKYDINGVPCDRIGGISQQDHMTKSNFCLPIITSSQDTTIHYEPGRSIEIVNDVDKSDLKTPSINMSIKDLKSFYNPPNTLKSRRNEFMKKHSSNVLGGHSYNFHSENDTRISNLIESLHKISPKRPDKEKTIMPPIQKPTPRGPKVPSFQHYSPKASELFLDRKLSLIKSRICNPFDEQYEHKIKSVIKYLEKNTKKRCDSNLYNYIQLRKNNKSQLATTNKRGVSLDNSDRTNDQVSSKIAKISLKKFKKPSKISPKKTKKCAKKLQKLNLPKSKKKPLNLETIL</sequence>
<organism evidence="2 3">
    <name type="scientific">Euplotes crassus</name>
    <dbReference type="NCBI Taxonomy" id="5936"/>
    <lineage>
        <taxon>Eukaryota</taxon>
        <taxon>Sar</taxon>
        <taxon>Alveolata</taxon>
        <taxon>Ciliophora</taxon>
        <taxon>Intramacronucleata</taxon>
        <taxon>Spirotrichea</taxon>
        <taxon>Hypotrichia</taxon>
        <taxon>Euplotida</taxon>
        <taxon>Euplotidae</taxon>
        <taxon>Moneuplotes</taxon>
    </lineage>
</organism>
<accession>A0AAD1UMU1</accession>
<keyword evidence="3" id="KW-1185">Reference proteome</keyword>
<proteinExistence type="predicted"/>
<name>A0AAD1UMU1_EUPCR</name>
<comment type="caution">
    <text evidence="2">The sequence shown here is derived from an EMBL/GenBank/DDBJ whole genome shotgun (WGS) entry which is preliminary data.</text>
</comment>
<dbReference type="Proteomes" id="UP001295684">
    <property type="component" value="Unassembled WGS sequence"/>
</dbReference>
<reference evidence="2" key="1">
    <citation type="submission" date="2023-07" db="EMBL/GenBank/DDBJ databases">
        <authorList>
            <consortium name="AG Swart"/>
            <person name="Singh M."/>
            <person name="Singh A."/>
            <person name="Seah K."/>
            <person name="Emmerich C."/>
        </authorList>
    </citation>
    <scope>NUCLEOTIDE SEQUENCE</scope>
    <source>
        <strain evidence="2">DP1</strain>
    </source>
</reference>
<gene>
    <name evidence="2" type="ORF">ECRASSUSDP1_LOCUS13039</name>
</gene>
<dbReference type="EMBL" id="CAMPGE010012962">
    <property type="protein sequence ID" value="CAI2371714.1"/>
    <property type="molecule type" value="Genomic_DNA"/>
</dbReference>
<feature type="region of interest" description="Disordered" evidence="1">
    <location>
        <begin position="265"/>
        <end position="286"/>
    </location>
</feature>
<protein>
    <submittedName>
        <fullName evidence="2">Uncharacterized protein</fullName>
    </submittedName>
</protein>
<evidence type="ECO:0000256" key="1">
    <source>
        <dbReference type="SAM" id="MobiDB-lite"/>
    </source>
</evidence>
<evidence type="ECO:0000313" key="3">
    <source>
        <dbReference type="Proteomes" id="UP001295684"/>
    </source>
</evidence>
<evidence type="ECO:0000313" key="2">
    <source>
        <dbReference type="EMBL" id="CAI2371714.1"/>
    </source>
</evidence>
<dbReference type="AlphaFoldDB" id="A0AAD1UMU1"/>
<feature type="region of interest" description="Disordered" evidence="1">
    <location>
        <begin position="140"/>
        <end position="163"/>
    </location>
</feature>